<evidence type="ECO:0000259" key="2">
    <source>
        <dbReference type="PROSITE" id="PS50090"/>
    </source>
</evidence>
<dbReference type="PANTHER" id="PTHR32345:SF3">
    <property type="entry name" value="MYB-RELATED TRANSCRIPTION FACTOR, PARTNER OF PROFILIN"/>
    <property type="match status" value="1"/>
</dbReference>
<feature type="compositionally biased region" description="Acidic residues" evidence="1">
    <location>
        <begin position="1"/>
        <end position="10"/>
    </location>
</feature>
<keyword evidence="4" id="KW-1185">Reference proteome</keyword>
<feature type="region of interest" description="Disordered" evidence="1">
    <location>
        <begin position="428"/>
        <end position="512"/>
    </location>
</feature>
<dbReference type="Proteomes" id="UP000826234">
    <property type="component" value="Unassembled WGS sequence"/>
</dbReference>
<evidence type="ECO:0000313" key="4">
    <source>
        <dbReference type="Proteomes" id="UP000826234"/>
    </source>
</evidence>
<feature type="domain" description="Myb-like" evidence="2">
    <location>
        <begin position="137"/>
        <end position="209"/>
    </location>
</feature>
<dbReference type="PROSITE" id="PS50090">
    <property type="entry name" value="MYB_LIKE"/>
    <property type="match status" value="1"/>
</dbReference>
<protein>
    <recommendedName>
        <fullName evidence="2">Myb-like domain-containing protein</fullName>
    </recommendedName>
</protein>
<feature type="region of interest" description="Disordered" evidence="1">
    <location>
        <begin position="1"/>
        <end position="29"/>
    </location>
</feature>
<reference evidence="3 4" key="1">
    <citation type="journal article" date="2022" name="Gigascience">
        <title>A chromosome-level genome assembly and annotation of the desert horned lizard, Phrynosoma platyrhinos, provides insight into chromosomal rearrangements among reptiles.</title>
        <authorList>
            <person name="Koochekian N."/>
            <person name="Ascanio A."/>
            <person name="Farleigh K."/>
            <person name="Card D.C."/>
            <person name="Schield D.R."/>
            <person name="Castoe T.A."/>
            <person name="Jezkova T."/>
        </authorList>
    </citation>
    <scope>NUCLEOTIDE SEQUENCE [LARGE SCALE GENOMIC DNA]</scope>
    <source>
        <strain evidence="3">NK-2021</strain>
    </source>
</reference>
<organism evidence="3 4">
    <name type="scientific">Phrynosoma platyrhinos</name>
    <name type="common">Desert horned lizard</name>
    <dbReference type="NCBI Taxonomy" id="52577"/>
    <lineage>
        <taxon>Eukaryota</taxon>
        <taxon>Metazoa</taxon>
        <taxon>Chordata</taxon>
        <taxon>Craniata</taxon>
        <taxon>Vertebrata</taxon>
        <taxon>Euteleostomi</taxon>
        <taxon>Lepidosauria</taxon>
        <taxon>Squamata</taxon>
        <taxon>Bifurcata</taxon>
        <taxon>Unidentata</taxon>
        <taxon>Episquamata</taxon>
        <taxon>Toxicofera</taxon>
        <taxon>Iguania</taxon>
        <taxon>Phrynosomatidae</taxon>
        <taxon>Phrynosomatinae</taxon>
        <taxon>Phrynosoma</taxon>
    </lineage>
</organism>
<proteinExistence type="predicted"/>
<sequence length="512" mass="57125">MIEEEEEEEEARASAPRKDAPKQLSKKRSPRMLLLMMMMEWPDRSVGQEECHTVPGWRHQQHLEEEAGRHLSSSDGQEESIFLALSGPKSLLLPSSAWWRYQLQGARECKALQLLLKLAPEKEKKGKPGMSGDSEEITRLRKPRFSYEENQILIQEVRANYAKLYGTQSRRVTVAERRRVWEGIAAKINSITSWKRTGQEVQKRWNDFKRRTKEKLARVPHSTQGAGTACDESFSAEEETIFAILGPGVMMGASGAGAEPGACQNTLPGFAGHSYRLAAEQGTDMPTRGNTSCSPEISAHRPSCCTLDGGFLRPKERDSPVPPSTQPASLQIVHLAPSPASLGCRSHLEHSPAETLSTTPCPSTSPPLRRRRTRLDPPGCEPPLDFLQAQRETSEAIRELTYTLRQGLERLTDVVAALLPLIPAQTDHLSHPQERIRTPETPLSGETLPPQDSFAAKLEPSSEQVETEARLPLQEEGQAVPETGPFPSRPPLPQKRRKGIPTRKRRGRWKNL</sequence>
<dbReference type="PANTHER" id="PTHR32345">
    <property type="entry name" value="MYB-RELATED TRANSCRIPTION FACTOR, PARTNER OF PROFILIN"/>
    <property type="match status" value="1"/>
</dbReference>
<name>A0ABQ7TP24_PHRPL</name>
<evidence type="ECO:0000313" key="3">
    <source>
        <dbReference type="EMBL" id="KAH0631557.1"/>
    </source>
</evidence>
<dbReference type="InterPro" id="IPR001005">
    <property type="entry name" value="SANT/Myb"/>
</dbReference>
<gene>
    <name evidence="3" type="ORF">JD844_005941</name>
</gene>
<dbReference type="InterPro" id="IPR028002">
    <property type="entry name" value="Myb_DNA-bind_5"/>
</dbReference>
<dbReference type="Pfam" id="PF13873">
    <property type="entry name" value="Myb_DNA-bind_5"/>
    <property type="match status" value="1"/>
</dbReference>
<comment type="caution">
    <text evidence="3">The sequence shown here is derived from an EMBL/GenBank/DDBJ whole genome shotgun (WGS) entry which is preliminary data.</text>
</comment>
<accession>A0ABQ7TP24</accession>
<evidence type="ECO:0000256" key="1">
    <source>
        <dbReference type="SAM" id="MobiDB-lite"/>
    </source>
</evidence>
<dbReference type="InterPro" id="IPR052870">
    <property type="entry name" value="Myb-related_repressor"/>
</dbReference>
<feature type="compositionally biased region" description="Basic and acidic residues" evidence="1">
    <location>
        <begin position="428"/>
        <end position="438"/>
    </location>
</feature>
<feature type="compositionally biased region" description="Basic residues" evidence="1">
    <location>
        <begin position="494"/>
        <end position="512"/>
    </location>
</feature>
<dbReference type="EMBL" id="JAIPUX010000035">
    <property type="protein sequence ID" value="KAH0631557.1"/>
    <property type="molecule type" value="Genomic_DNA"/>
</dbReference>
<feature type="region of interest" description="Disordered" evidence="1">
    <location>
        <begin position="343"/>
        <end position="382"/>
    </location>
</feature>